<feature type="domain" description="Amine oxidase" evidence="1">
    <location>
        <begin position="15"/>
        <end position="475"/>
    </location>
</feature>
<dbReference type="InterPro" id="IPR050281">
    <property type="entry name" value="Flavin_monoamine_oxidase"/>
</dbReference>
<dbReference type="Proteomes" id="UP000829291">
    <property type="component" value="Chromosome 6"/>
</dbReference>
<sequence>MFKDVQVLIVGAGAAGIAAACRLLEQGFQNVRVFEAGDRIGGRVHTVEFGAYIADNVVELGAEYVHGERGNISYELASRHNLLEGSNLLTNTEKWMFADSQGEIIPREQSTELLNIYHEIYTVMPNKITDFEGSFGEYFTQEYYKAFKENPFTNFTRAEEFLEWICKYESIIESCDSWSEVSASGLAEYWTCEGNPLLNWKGRGYKTLFEVLMNKFTPAASELPLLEKVDFKKVVSSIDYSSKNRITIRTTDNSEHNADHVIFTPSLGVLKEQHSNLFTPPLPELKRRAIQGLGFGTVDKIIFEFPYKWWPEDIAGFNLVWSKEDKTKFVQSSDKGNEWLADVFHFSTIDHQPRLLSGWLTGPCARHVEDLKDSTVLDGFYDMLQRFFSKKFDIPKPINMIRSKWNQNKHFRGSYSFRTLESKNLDIWAKDLAEPVINPTGKPVLLFGGEATHEHYYSTVHGAVESGIREADRLIEYYRYEALEYISFCSLDTKLKRP</sequence>
<dbReference type="Gene3D" id="3.50.50.60">
    <property type="entry name" value="FAD/NAD(P)-binding domain"/>
    <property type="match status" value="1"/>
</dbReference>
<evidence type="ECO:0000313" key="3">
    <source>
        <dbReference type="RefSeq" id="XP_046599735.1"/>
    </source>
</evidence>
<evidence type="ECO:0000313" key="2">
    <source>
        <dbReference type="Proteomes" id="UP000829291"/>
    </source>
</evidence>
<dbReference type="PANTHER" id="PTHR10742">
    <property type="entry name" value="FLAVIN MONOAMINE OXIDASE"/>
    <property type="match status" value="1"/>
</dbReference>
<dbReference type="SUPFAM" id="SSF51905">
    <property type="entry name" value="FAD/NAD(P)-binding domain"/>
    <property type="match status" value="1"/>
</dbReference>
<reference evidence="3" key="1">
    <citation type="submission" date="2025-08" db="UniProtKB">
        <authorList>
            <consortium name="RefSeq"/>
        </authorList>
    </citation>
    <scope>IDENTIFICATION</scope>
    <source>
        <tissue evidence="3">Thorax and Abdomen</tissue>
    </source>
</reference>
<name>A0ABM3GHI4_NEOLC</name>
<dbReference type="InterPro" id="IPR036188">
    <property type="entry name" value="FAD/NAD-bd_sf"/>
</dbReference>
<dbReference type="GeneID" id="107226765"/>
<proteinExistence type="predicted"/>
<keyword evidence="2" id="KW-1185">Reference proteome</keyword>
<dbReference type="InterPro" id="IPR002937">
    <property type="entry name" value="Amino_oxidase"/>
</dbReference>
<dbReference type="Gene3D" id="3.90.660.10">
    <property type="match status" value="1"/>
</dbReference>
<organism evidence="2 3">
    <name type="scientific">Neodiprion lecontei</name>
    <name type="common">Redheaded pine sawfly</name>
    <dbReference type="NCBI Taxonomy" id="441921"/>
    <lineage>
        <taxon>Eukaryota</taxon>
        <taxon>Metazoa</taxon>
        <taxon>Ecdysozoa</taxon>
        <taxon>Arthropoda</taxon>
        <taxon>Hexapoda</taxon>
        <taxon>Insecta</taxon>
        <taxon>Pterygota</taxon>
        <taxon>Neoptera</taxon>
        <taxon>Endopterygota</taxon>
        <taxon>Hymenoptera</taxon>
        <taxon>Tenthredinoidea</taxon>
        <taxon>Diprionidae</taxon>
        <taxon>Diprioninae</taxon>
        <taxon>Neodiprion</taxon>
    </lineage>
</organism>
<dbReference type="Pfam" id="PF01593">
    <property type="entry name" value="Amino_oxidase"/>
    <property type="match status" value="1"/>
</dbReference>
<dbReference type="RefSeq" id="XP_046599735.1">
    <property type="nucleotide sequence ID" value="XM_046743779.1"/>
</dbReference>
<dbReference type="PROSITE" id="PS51257">
    <property type="entry name" value="PROKAR_LIPOPROTEIN"/>
    <property type="match status" value="1"/>
</dbReference>
<protein>
    <submittedName>
        <fullName evidence="3">Spermine oxidase isoform X1</fullName>
    </submittedName>
</protein>
<accession>A0ABM3GHI4</accession>
<dbReference type="PRINTS" id="PR00419">
    <property type="entry name" value="ADXRDTASE"/>
</dbReference>
<gene>
    <name evidence="3" type="primary">LOC107226765</name>
</gene>
<dbReference type="PANTHER" id="PTHR10742:SF398">
    <property type="entry name" value="AMINE OXIDASE DOMAIN-CONTAINING PROTEIN-RELATED"/>
    <property type="match status" value="1"/>
</dbReference>
<dbReference type="SUPFAM" id="SSF54373">
    <property type="entry name" value="FAD-linked reductases, C-terminal domain"/>
    <property type="match status" value="1"/>
</dbReference>
<evidence type="ECO:0000259" key="1">
    <source>
        <dbReference type="Pfam" id="PF01593"/>
    </source>
</evidence>